<accession>A0A3M6UDZ8</accession>
<dbReference type="Proteomes" id="UP000275408">
    <property type="component" value="Unassembled WGS sequence"/>
</dbReference>
<evidence type="ECO:0000256" key="2">
    <source>
        <dbReference type="ARBA" id="ARBA00022692"/>
    </source>
</evidence>
<evidence type="ECO:0000256" key="1">
    <source>
        <dbReference type="ARBA" id="ARBA00004141"/>
    </source>
</evidence>
<feature type="transmembrane region" description="Helical" evidence="5">
    <location>
        <begin position="111"/>
        <end position="129"/>
    </location>
</feature>
<keyword evidence="7" id="KW-1185">Reference proteome</keyword>
<sequence>MEDSESKRLLHDDNIVSPDRQTDIENKEISSSNERKCKVYKRRWYVLFVFTVTSMVSNMMWNTWGPIQRSCRLVFGWEKWTVLLLSSLGAIGPIMGAFPSTWLMDTKGLRLSVQVTSAMLLVGKVIQVIPFQDHTVRTVVIFIGHLIAMLPSFIPNG</sequence>
<feature type="transmembrane region" description="Helical" evidence="5">
    <location>
        <begin position="81"/>
        <end position="104"/>
    </location>
</feature>
<dbReference type="InterPro" id="IPR036259">
    <property type="entry name" value="MFS_trans_sf"/>
</dbReference>
<evidence type="ECO:0000313" key="7">
    <source>
        <dbReference type="Proteomes" id="UP000275408"/>
    </source>
</evidence>
<comment type="caution">
    <text evidence="6">The sequence shown here is derived from an EMBL/GenBank/DDBJ whole genome shotgun (WGS) entry which is preliminary data.</text>
</comment>
<dbReference type="SUPFAM" id="SSF103473">
    <property type="entry name" value="MFS general substrate transporter"/>
    <property type="match status" value="1"/>
</dbReference>
<proteinExistence type="predicted"/>
<dbReference type="GO" id="GO:0016020">
    <property type="term" value="C:membrane"/>
    <property type="evidence" value="ECO:0007669"/>
    <property type="project" value="UniProtKB-SubCell"/>
</dbReference>
<evidence type="ECO:0000256" key="3">
    <source>
        <dbReference type="ARBA" id="ARBA00022989"/>
    </source>
</evidence>
<keyword evidence="4 5" id="KW-0472">Membrane</keyword>
<keyword evidence="2 5" id="KW-0812">Transmembrane</keyword>
<organism evidence="6 7">
    <name type="scientific">Pocillopora damicornis</name>
    <name type="common">Cauliflower coral</name>
    <name type="synonym">Millepora damicornis</name>
    <dbReference type="NCBI Taxonomy" id="46731"/>
    <lineage>
        <taxon>Eukaryota</taxon>
        <taxon>Metazoa</taxon>
        <taxon>Cnidaria</taxon>
        <taxon>Anthozoa</taxon>
        <taxon>Hexacorallia</taxon>
        <taxon>Scleractinia</taxon>
        <taxon>Astrocoeniina</taxon>
        <taxon>Pocilloporidae</taxon>
        <taxon>Pocillopora</taxon>
    </lineage>
</organism>
<feature type="transmembrane region" description="Helical" evidence="5">
    <location>
        <begin position="135"/>
        <end position="154"/>
    </location>
</feature>
<dbReference type="AlphaFoldDB" id="A0A3M6UDZ8"/>
<comment type="subcellular location">
    <subcellularLocation>
        <location evidence="1">Membrane</location>
        <topology evidence="1">Multi-pass membrane protein</topology>
    </subcellularLocation>
</comment>
<feature type="non-terminal residue" evidence="6">
    <location>
        <position position="157"/>
    </location>
</feature>
<dbReference type="InterPro" id="IPR049680">
    <property type="entry name" value="FLVCR1-2_SLC49-like"/>
</dbReference>
<reference evidence="6 7" key="1">
    <citation type="journal article" date="2018" name="Sci. Rep.">
        <title>Comparative analysis of the Pocillopora damicornis genome highlights role of immune system in coral evolution.</title>
        <authorList>
            <person name="Cunning R."/>
            <person name="Bay R.A."/>
            <person name="Gillette P."/>
            <person name="Baker A.C."/>
            <person name="Traylor-Knowles N."/>
        </authorList>
    </citation>
    <scope>NUCLEOTIDE SEQUENCE [LARGE SCALE GENOMIC DNA]</scope>
    <source>
        <strain evidence="6">RSMAS</strain>
        <tissue evidence="6">Whole animal</tissue>
    </source>
</reference>
<protein>
    <recommendedName>
        <fullName evidence="8">Major facilitator superfamily (MFS) profile domain-containing protein</fullName>
    </recommendedName>
</protein>
<dbReference type="PANTHER" id="PTHR10924:SF27">
    <property type="entry name" value="SOLUTE CARRIER FAMILY 49 MEMBER 4"/>
    <property type="match status" value="1"/>
</dbReference>
<evidence type="ECO:0008006" key="8">
    <source>
        <dbReference type="Google" id="ProtNLM"/>
    </source>
</evidence>
<dbReference type="PANTHER" id="PTHR10924">
    <property type="entry name" value="MAJOR FACILITATOR SUPERFAMILY PROTEIN-RELATED"/>
    <property type="match status" value="1"/>
</dbReference>
<keyword evidence="3 5" id="KW-1133">Transmembrane helix</keyword>
<feature type="transmembrane region" description="Helical" evidence="5">
    <location>
        <begin position="44"/>
        <end position="61"/>
    </location>
</feature>
<dbReference type="OrthoDB" id="5983710at2759"/>
<evidence type="ECO:0000256" key="4">
    <source>
        <dbReference type="ARBA" id="ARBA00023136"/>
    </source>
</evidence>
<name>A0A3M6UDZ8_POCDA</name>
<dbReference type="Gene3D" id="1.20.1250.20">
    <property type="entry name" value="MFS general substrate transporter like domains"/>
    <property type="match status" value="1"/>
</dbReference>
<evidence type="ECO:0000313" key="6">
    <source>
        <dbReference type="EMBL" id="RMX51799.1"/>
    </source>
</evidence>
<gene>
    <name evidence="6" type="ORF">pdam_00011630</name>
</gene>
<evidence type="ECO:0000256" key="5">
    <source>
        <dbReference type="SAM" id="Phobius"/>
    </source>
</evidence>
<dbReference type="EMBL" id="RCHS01001719">
    <property type="protein sequence ID" value="RMX51799.1"/>
    <property type="molecule type" value="Genomic_DNA"/>
</dbReference>